<feature type="compositionally biased region" description="Polar residues" evidence="6">
    <location>
        <begin position="900"/>
        <end position="909"/>
    </location>
</feature>
<feature type="compositionally biased region" description="Basic residues" evidence="6">
    <location>
        <begin position="556"/>
        <end position="567"/>
    </location>
</feature>
<keyword evidence="2" id="KW-0436">Ligase</keyword>
<dbReference type="Proteomes" id="UP000749559">
    <property type="component" value="Unassembled WGS sequence"/>
</dbReference>
<keyword evidence="4" id="KW-0547">Nucleotide-binding</keyword>
<protein>
    <submittedName>
        <fullName evidence="7">Uncharacterized protein</fullName>
    </submittedName>
</protein>
<feature type="region of interest" description="Disordered" evidence="6">
    <location>
        <begin position="744"/>
        <end position="764"/>
    </location>
</feature>
<dbReference type="PANTHER" id="PTHR12241">
    <property type="entry name" value="TUBULIN POLYGLUTAMYLASE"/>
    <property type="match status" value="1"/>
</dbReference>
<evidence type="ECO:0000256" key="6">
    <source>
        <dbReference type="SAM" id="MobiDB-lite"/>
    </source>
</evidence>
<dbReference type="Gene3D" id="3.30.470.20">
    <property type="entry name" value="ATP-grasp fold, B domain"/>
    <property type="match status" value="1"/>
</dbReference>
<feature type="compositionally biased region" description="Polar residues" evidence="6">
    <location>
        <begin position="984"/>
        <end position="998"/>
    </location>
</feature>
<dbReference type="GO" id="GO:0000226">
    <property type="term" value="P:microtubule cytoskeleton organization"/>
    <property type="evidence" value="ECO:0007669"/>
    <property type="project" value="TreeGrafter"/>
</dbReference>
<feature type="compositionally biased region" description="Acidic residues" evidence="6">
    <location>
        <begin position="60"/>
        <end position="71"/>
    </location>
</feature>
<organism evidence="7 8">
    <name type="scientific">Owenia fusiformis</name>
    <name type="common">Polychaete worm</name>
    <dbReference type="NCBI Taxonomy" id="6347"/>
    <lineage>
        <taxon>Eukaryota</taxon>
        <taxon>Metazoa</taxon>
        <taxon>Spiralia</taxon>
        <taxon>Lophotrochozoa</taxon>
        <taxon>Annelida</taxon>
        <taxon>Polychaeta</taxon>
        <taxon>Sedentaria</taxon>
        <taxon>Canalipalpata</taxon>
        <taxon>Sabellida</taxon>
        <taxon>Oweniida</taxon>
        <taxon>Oweniidae</taxon>
        <taxon>Owenia</taxon>
    </lineage>
</organism>
<feature type="compositionally biased region" description="Polar residues" evidence="6">
    <location>
        <begin position="859"/>
        <end position="886"/>
    </location>
</feature>
<feature type="region of interest" description="Disordered" evidence="6">
    <location>
        <begin position="859"/>
        <end position="909"/>
    </location>
</feature>
<dbReference type="PROSITE" id="PS51221">
    <property type="entry name" value="TTL"/>
    <property type="match status" value="1"/>
</dbReference>
<comment type="similarity">
    <text evidence="1">Belongs to the tubulin--tyrosine ligase family.</text>
</comment>
<keyword evidence="3" id="KW-0493">Microtubule</keyword>
<dbReference type="OrthoDB" id="202825at2759"/>
<dbReference type="InterPro" id="IPR004344">
    <property type="entry name" value="TTL/TTLL_fam"/>
</dbReference>
<sequence length="1094" mass="124808">NCYKPTPTCTIMTKHDKISYSSSSDSESDPEEAPPIETTGENDILTLADEPGDLILPPEDLGEEDEGEGEGGESGTEQPTPSDVELKKIEEEKPKKKKKKKKKWFICTVSCKYESVRRVSKRFGFKEVNEDEDWHLYWTDYSVALERVMDMKKYQKINHFPGMSEICRKDLLARNMNRMIKLFPKEYNVFPKSWILPSDYGDFLAYTRAKKHKTYILKPESGCQGKGIWVTKNPKDIKPHEHMLCQQYLSKPFLIDQFKFDLRVYALVTSCDPLRIFVFKDGLARFATVKYSDPTSHNTDNVYMHLTNYAINKHSTDFVRDDEAGSKRRISTVNKWFKDKGYDVDKIWNDIDDVIIKTLISAHPVLKHNYRTCFPNHVKGSACFEILGFDIMFDKKLKPYLIEVNHSPSFHTDSKLDKEIKEAMLYDTMNLANFGAIDKRRCIEEERRKIKERLFQKNHKKETKEDLDQIQKQFWEAQTKYEDKHMGNYRRAYPSEGYEKYDKYFSHSGSLYQETAAYKARSEAARQQREEILRKKEKLESMLKKKKDVRPESPGTRRRNRVKKTSPSKKPTMKASEGNPWGHPHDLANLEPVNTQKPVDIAEEDELERISALLQRDNLVRGLGIVEHVYRLLHCTPGTMGVANNRQHINLHAKKSSTYIETLTVFGHERPFRRKLANKYYNYIEEQNSHINAERHLIAQAVESKDINIAEREINRINKIGIVQQAAGRNSERQTEKYTPYKELEKLSPKPHSDIQNVQSQSGLRAREMTLVSEAAGNEPGSNQSRPDTGPLLRREQTVGSMNARIDGNEDVDLPLKTSQLNIHDNSQLLQTSTYSNQGLNTALQSYTQPSQRLHMYASQQAPSNQYQQSPTSQYPVQWTSGKSLKSSNYAGSSNAGSSTGQKIKQTNSRKYVNMARGGSTQVLSENEYKQFASAVESELERTRLGRGLEWRTEGSAGSNRVRTLSATSSHRSRDPAIKYSTRLAGQSDSYPQLSVEPSQPPYNLPSVLAKNAVPQPAASLGLSVVSAPAPVVQRPELGSQGNGKSKQKDKEGQQGLDQISGIRPTKAQKIRGASNSIRLKQLELRENHASVLS</sequence>
<feature type="compositionally biased region" description="Basic and acidic residues" evidence="6">
    <location>
        <begin position="84"/>
        <end position="94"/>
    </location>
</feature>
<evidence type="ECO:0000313" key="7">
    <source>
        <dbReference type="EMBL" id="CAH1796784.1"/>
    </source>
</evidence>
<gene>
    <name evidence="7" type="ORF">OFUS_LOCUS21157</name>
</gene>
<comment type="caution">
    <text evidence="7">The sequence shown here is derived from an EMBL/GenBank/DDBJ whole genome shotgun (WGS) entry which is preliminary data.</text>
</comment>
<feature type="region of interest" description="Disordered" evidence="6">
    <location>
        <begin position="773"/>
        <end position="792"/>
    </location>
</feature>
<dbReference type="EMBL" id="CAIIXF020000010">
    <property type="protein sequence ID" value="CAH1796784.1"/>
    <property type="molecule type" value="Genomic_DNA"/>
</dbReference>
<dbReference type="FunFam" id="3.30.470.20:FF:000009">
    <property type="entry name" value="tubulin polyglutamylase TTLL5 isoform X1"/>
    <property type="match status" value="1"/>
</dbReference>
<evidence type="ECO:0000256" key="4">
    <source>
        <dbReference type="ARBA" id="ARBA00022741"/>
    </source>
</evidence>
<evidence type="ECO:0000256" key="5">
    <source>
        <dbReference type="ARBA" id="ARBA00022840"/>
    </source>
</evidence>
<feature type="compositionally biased region" description="Basic and acidic residues" evidence="6">
    <location>
        <begin position="744"/>
        <end position="753"/>
    </location>
</feature>
<name>A0A8J1TYB5_OWEFU</name>
<dbReference type="GO" id="GO:0005524">
    <property type="term" value="F:ATP binding"/>
    <property type="evidence" value="ECO:0007669"/>
    <property type="project" value="UniProtKB-KW"/>
</dbReference>
<evidence type="ECO:0000313" key="8">
    <source>
        <dbReference type="Proteomes" id="UP000749559"/>
    </source>
</evidence>
<feature type="compositionally biased region" description="Low complexity" evidence="6">
    <location>
        <begin position="887"/>
        <end position="899"/>
    </location>
</feature>
<feature type="compositionally biased region" description="Polar residues" evidence="6">
    <location>
        <begin position="956"/>
        <end position="970"/>
    </location>
</feature>
<feature type="non-terminal residue" evidence="7">
    <location>
        <position position="1094"/>
    </location>
</feature>
<keyword evidence="8" id="KW-1185">Reference proteome</keyword>
<proteinExistence type="inferred from homology"/>
<feature type="compositionally biased region" description="Basic and acidic residues" evidence="6">
    <location>
        <begin position="1081"/>
        <end position="1094"/>
    </location>
</feature>
<feature type="region of interest" description="Disordered" evidence="6">
    <location>
        <begin position="1032"/>
        <end position="1094"/>
    </location>
</feature>
<dbReference type="PANTHER" id="PTHR12241:SF161">
    <property type="entry name" value="TUBULIN POLYGLUTAMYLASE TTLL6"/>
    <property type="match status" value="1"/>
</dbReference>
<accession>A0A8J1TYB5</accession>
<dbReference type="Pfam" id="PF03133">
    <property type="entry name" value="TTL"/>
    <property type="match status" value="1"/>
</dbReference>
<dbReference type="AlphaFoldDB" id="A0A8J1TYB5"/>
<dbReference type="GO" id="GO:0015631">
    <property type="term" value="F:tubulin binding"/>
    <property type="evidence" value="ECO:0007669"/>
    <property type="project" value="TreeGrafter"/>
</dbReference>
<reference evidence="7" key="1">
    <citation type="submission" date="2022-03" db="EMBL/GenBank/DDBJ databases">
        <authorList>
            <person name="Martin C."/>
        </authorList>
    </citation>
    <scope>NUCLEOTIDE SEQUENCE</scope>
</reference>
<dbReference type="GO" id="GO:0070740">
    <property type="term" value="F:tubulin-glutamic acid ligase activity"/>
    <property type="evidence" value="ECO:0007669"/>
    <property type="project" value="TreeGrafter"/>
</dbReference>
<keyword evidence="5" id="KW-0067">ATP-binding</keyword>
<evidence type="ECO:0000256" key="2">
    <source>
        <dbReference type="ARBA" id="ARBA00022598"/>
    </source>
</evidence>
<dbReference type="SUPFAM" id="SSF56059">
    <property type="entry name" value="Glutathione synthetase ATP-binding domain-like"/>
    <property type="match status" value="1"/>
</dbReference>
<feature type="region of interest" description="Disordered" evidence="6">
    <location>
        <begin position="954"/>
        <end position="999"/>
    </location>
</feature>
<dbReference type="GO" id="GO:0036064">
    <property type="term" value="C:ciliary basal body"/>
    <property type="evidence" value="ECO:0007669"/>
    <property type="project" value="TreeGrafter"/>
</dbReference>
<feature type="region of interest" description="Disordered" evidence="6">
    <location>
        <begin position="538"/>
        <end position="591"/>
    </location>
</feature>
<evidence type="ECO:0000256" key="1">
    <source>
        <dbReference type="ARBA" id="ARBA00006820"/>
    </source>
</evidence>
<feature type="region of interest" description="Disordered" evidence="6">
    <location>
        <begin position="15"/>
        <end position="94"/>
    </location>
</feature>
<dbReference type="GO" id="GO:0005874">
    <property type="term" value="C:microtubule"/>
    <property type="evidence" value="ECO:0007669"/>
    <property type="project" value="UniProtKB-KW"/>
</dbReference>
<evidence type="ECO:0000256" key="3">
    <source>
        <dbReference type="ARBA" id="ARBA00022701"/>
    </source>
</evidence>
<feature type="compositionally biased region" description="Polar residues" evidence="6">
    <location>
        <begin position="754"/>
        <end position="763"/>
    </location>
</feature>